<dbReference type="EMBL" id="BMKI01000001">
    <property type="protein sequence ID" value="GGC77782.1"/>
    <property type="molecule type" value="Genomic_DNA"/>
</dbReference>
<name>A0ABQ1NI18_9ENTE</name>
<keyword evidence="1" id="KW-0175">Coiled coil</keyword>
<organism evidence="2 3">
    <name type="scientific">Enterococcus wangshanyuanii</name>
    <dbReference type="NCBI Taxonomy" id="2005703"/>
    <lineage>
        <taxon>Bacteria</taxon>
        <taxon>Bacillati</taxon>
        <taxon>Bacillota</taxon>
        <taxon>Bacilli</taxon>
        <taxon>Lactobacillales</taxon>
        <taxon>Enterococcaceae</taxon>
        <taxon>Enterococcus</taxon>
    </lineage>
</organism>
<evidence type="ECO:0000313" key="3">
    <source>
        <dbReference type="Proteomes" id="UP000630615"/>
    </source>
</evidence>
<dbReference type="InterPro" id="IPR025014">
    <property type="entry name" value="DUF3958"/>
</dbReference>
<dbReference type="RefSeq" id="WP_088268351.1">
    <property type="nucleotide sequence ID" value="NZ_BMKI01000001.1"/>
</dbReference>
<dbReference type="Proteomes" id="UP000630615">
    <property type="component" value="Unassembled WGS sequence"/>
</dbReference>
<protein>
    <recommendedName>
        <fullName evidence="4">Type III secretion protein</fullName>
    </recommendedName>
</protein>
<proteinExistence type="predicted"/>
<gene>
    <name evidence="2" type="ORF">GCM10011573_04300</name>
</gene>
<reference evidence="3" key="1">
    <citation type="journal article" date="2019" name="Int. J. Syst. Evol. Microbiol.">
        <title>The Global Catalogue of Microorganisms (GCM) 10K type strain sequencing project: providing services to taxonomists for standard genome sequencing and annotation.</title>
        <authorList>
            <consortium name="The Broad Institute Genomics Platform"/>
            <consortium name="The Broad Institute Genome Sequencing Center for Infectious Disease"/>
            <person name="Wu L."/>
            <person name="Ma J."/>
        </authorList>
    </citation>
    <scope>NUCLEOTIDE SEQUENCE [LARGE SCALE GENOMIC DNA]</scope>
    <source>
        <strain evidence="3">CGMCC 1.15942</strain>
    </source>
</reference>
<comment type="caution">
    <text evidence="2">The sequence shown here is derived from an EMBL/GenBank/DDBJ whole genome shotgun (WGS) entry which is preliminary data.</text>
</comment>
<accession>A0ABQ1NI18</accession>
<keyword evidence="3" id="KW-1185">Reference proteome</keyword>
<dbReference type="Pfam" id="PF13125">
    <property type="entry name" value="DUF3958"/>
    <property type="match status" value="1"/>
</dbReference>
<sequence>MSKLEEIQLEKTKIEREKDEIEALQRNMNQTAENYEEYFFYQKQLFSDLQEEFAQSQTGMLYQEMSEEINWQNGGIQDFLEDQQQEIKKQARALEDKQEELYWQELKSKEEMEDAHEY</sequence>
<evidence type="ECO:0000313" key="2">
    <source>
        <dbReference type="EMBL" id="GGC77782.1"/>
    </source>
</evidence>
<feature type="coiled-coil region" evidence="1">
    <location>
        <begin position="4"/>
        <end position="34"/>
    </location>
</feature>
<evidence type="ECO:0000256" key="1">
    <source>
        <dbReference type="SAM" id="Coils"/>
    </source>
</evidence>
<evidence type="ECO:0008006" key="4">
    <source>
        <dbReference type="Google" id="ProtNLM"/>
    </source>
</evidence>